<gene>
    <name evidence="4" type="primary">mrsA_1</name>
    <name evidence="4" type="ORF">GALL_10980</name>
</gene>
<sequence>MRRLLLIFPLILATCAMQASESPKTESIVLGGGCFWCVQAAYQLIPGVVSTTCGYAGGHTSDPTYEDVCTGDTGHAEVVKVVFDPKVISLDQIFAYFWKIHDPTSLNRQGADVGTQYRSTILYSNEAQKEAAERAIAEVQPYYSRKIVTVVAPLEHFWRAEDYHQNYFEKHPDRDYCAYVIAPKIHKLEKELASEKKK</sequence>
<dbReference type="EMBL" id="MLJW01000002">
    <property type="protein sequence ID" value="OIR18758.1"/>
    <property type="molecule type" value="Genomic_DNA"/>
</dbReference>
<dbReference type="SUPFAM" id="SSF55068">
    <property type="entry name" value="Peptide methionine sulfoxide reductase"/>
    <property type="match status" value="1"/>
</dbReference>
<evidence type="ECO:0000313" key="4">
    <source>
        <dbReference type="EMBL" id="OIR18758.1"/>
    </source>
</evidence>
<evidence type="ECO:0000259" key="3">
    <source>
        <dbReference type="Pfam" id="PF01625"/>
    </source>
</evidence>
<protein>
    <recommendedName>
        <fullName evidence="1">peptide-methionine (S)-S-oxide reductase</fullName>
        <ecNumber evidence="1">1.8.4.11</ecNumber>
    </recommendedName>
</protein>
<dbReference type="PANTHER" id="PTHR43774">
    <property type="entry name" value="PEPTIDE METHIONINE SULFOXIDE REDUCTASE"/>
    <property type="match status" value="1"/>
</dbReference>
<name>A0A1J5U366_9ZZZZ</name>
<evidence type="ECO:0000256" key="2">
    <source>
        <dbReference type="ARBA" id="ARBA00023002"/>
    </source>
</evidence>
<dbReference type="Pfam" id="PF01625">
    <property type="entry name" value="PMSR"/>
    <property type="match status" value="1"/>
</dbReference>
<dbReference type="InterPro" id="IPR002569">
    <property type="entry name" value="Met_Sox_Rdtase_MsrA_dom"/>
</dbReference>
<organism evidence="4">
    <name type="scientific">mine drainage metagenome</name>
    <dbReference type="NCBI Taxonomy" id="410659"/>
    <lineage>
        <taxon>unclassified sequences</taxon>
        <taxon>metagenomes</taxon>
        <taxon>ecological metagenomes</taxon>
    </lineage>
</organism>
<proteinExistence type="inferred from homology"/>
<dbReference type="InterPro" id="IPR036509">
    <property type="entry name" value="Met_Sox_Rdtase_MsrA_sf"/>
</dbReference>
<dbReference type="PANTHER" id="PTHR43774:SF1">
    <property type="entry name" value="PEPTIDE METHIONINE SULFOXIDE REDUCTASE MSRA 2"/>
    <property type="match status" value="1"/>
</dbReference>
<dbReference type="HAMAP" id="MF_01401">
    <property type="entry name" value="MsrA"/>
    <property type="match status" value="1"/>
</dbReference>
<dbReference type="Gene3D" id="3.30.1060.10">
    <property type="entry name" value="Peptide methionine sulphoxide reductase MsrA"/>
    <property type="match status" value="1"/>
</dbReference>
<evidence type="ECO:0000256" key="1">
    <source>
        <dbReference type="ARBA" id="ARBA00012502"/>
    </source>
</evidence>
<dbReference type="EC" id="1.8.4.11" evidence="1"/>
<reference evidence="4" key="1">
    <citation type="submission" date="2016-10" db="EMBL/GenBank/DDBJ databases">
        <title>Sequence of Gallionella enrichment culture.</title>
        <authorList>
            <person name="Poehlein A."/>
            <person name="Muehling M."/>
            <person name="Daniel R."/>
        </authorList>
    </citation>
    <scope>NUCLEOTIDE SEQUENCE</scope>
</reference>
<dbReference type="GO" id="GO:0008113">
    <property type="term" value="F:peptide-methionine (S)-S-oxide reductase activity"/>
    <property type="evidence" value="ECO:0007669"/>
    <property type="project" value="UniProtKB-EC"/>
</dbReference>
<comment type="caution">
    <text evidence="4">The sequence shown here is derived from an EMBL/GenBank/DDBJ whole genome shotgun (WGS) entry which is preliminary data.</text>
</comment>
<dbReference type="AlphaFoldDB" id="A0A1J5U366"/>
<dbReference type="NCBIfam" id="TIGR00401">
    <property type="entry name" value="msrA"/>
    <property type="match status" value="1"/>
</dbReference>
<feature type="domain" description="Peptide methionine sulphoxide reductase MsrA" evidence="3">
    <location>
        <begin position="28"/>
        <end position="177"/>
    </location>
</feature>
<accession>A0A1J5U366</accession>
<keyword evidence="2 4" id="KW-0560">Oxidoreductase</keyword>